<feature type="region of interest" description="Disordered" evidence="2">
    <location>
        <begin position="32"/>
        <end position="58"/>
    </location>
</feature>
<reference evidence="3" key="1">
    <citation type="submission" date="2023-07" db="EMBL/GenBank/DDBJ databases">
        <authorList>
            <consortium name="AG Swart"/>
            <person name="Singh M."/>
            <person name="Singh A."/>
            <person name="Seah K."/>
            <person name="Emmerich C."/>
        </authorList>
    </citation>
    <scope>NUCLEOTIDE SEQUENCE</scope>
    <source>
        <strain evidence="3">DP1</strain>
    </source>
</reference>
<feature type="region of interest" description="Disordered" evidence="2">
    <location>
        <begin position="95"/>
        <end position="127"/>
    </location>
</feature>
<keyword evidence="1" id="KW-0175">Coiled coil</keyword>
<accession>A0AAD1UCU9</accession>
<evidence type="ECO:0000313" key="3">
    <source>
        <dbReference type="EMBL" id="CAI2363094.1"/>
    </source>
</evidence>
<keyword evidence="4" id="KW-1185">Reference proteome</keyword>
<evidence type="ECO:0000256" key="2">
    <source>
        <dbReference type="SAM" id="MobiDB-lite"/>
    </source>
</evidence>
<feature type="compositionally biased region" description="Low complexity" evidence="2">
    <location>
        <begin position="195"/>
        <end position="205"/>
    </location>
</feature>
<feature type="compositionally biased region" description="Basic residues" evidence="2">
    <location>
        <begin position="151"/>
        <end position="168"/>
    </location>
</feature>
<feature type="coiled-coil region" evidence="1">
    <location>
        <begin position="375"/>
        <end position="434"/>
    </location>
</feature>
<proteinExistence type="predicted"/>
<feature type="compositionally biased region" description="Polar residues" evidence="2">
    <location>
        <begin position="169"/>
        <end position="184"/>
    </location>
</feature>
<comment type="caution">
    <text evidence="3">The sequence shown here is derived from an EMBL/GenBank/DDBJ whole genome shotgun (WGS) entry which is preliminary data.</text>
</comment>
<name>A0AAD1UCU9_EUPCR</name>
<dbReference type="Proteomes" id="UP001295684">
    <property type="component" value="Unassembled WGS sequence"/>
</dbReference>
<dbReference type="AlphaFoldDB" id="A0AAD1UCU9"/>
<protein>
    <submittedName>
        <fullName evidence="3">Uncharacterized protein</fullName>
    </submittedName>
</protein>
<feature type="compositionally biased region" description="Basic and acidic residues" evidence="2">
    <location>
        <begin position="208"/>
        <end position="217"/>
    </location>
</feature>
<feature type="region of interest" description="Disordered" evidence="2">
    <location>
        <begin position="141"/>
        <end position="225"/>
    </location>
</feature>
<evidence type="ECO:0000256" key="1">
    <source>
        <dbReference type="SAM" id="Coils"/>
    </source>
</evidence>
<sequence>MPKLFRNKGQYSFTTKTKQNGSTEYEVLSTEKYNLSSPSPGDIDEDENDNTIPASDNLSPTRWLSKNIFETSMNEDNCTYKSSKTKIGNQASRYNKDTSELNPYNGQKHHCRAKTRDKSLIDENSTDQKLTNSCIKRQMANSFVSSSSKSKQSRIKRRNPTSKYRKNKQLCNSHIQNPHSYLSSKRTDFPPHLDLPSNLSPSKSSKVLHKDCTKPTRDGTPNTTNMNQLKLKARKTINRLTSSERSEPSMLHTRIGHESLKDDAEIADETGINFSKNFMDDYYASNGYFTYSNNRKEVREKDHYQDRLQTFVDEKLLEVASQISVKKKQEQLKKDNLSTLEDLRCNIEYLHVERENMLNAHKQQDKNLAIQTHQVEDLMKKVNEIKKAHARIENTWKLEAKSLYKNLQDSTDSYNKAEEEYQQNRQNIRMEMHDDNNLIHELKTSLEEGDTILASLKDKAKYSNIMEQERSRMINDRALLLKDLCTHEKLKYKKKLNTLPAFIEIPADKGKPMESVTSKIRHKLFTSNGKMRKKSTDHYTKRHHHVKQQMRLSVEKKKRMHSLRRPSMSKVNARLHSSFIGKDEKILE</sequence>
<gene>
    <name evidence="3" type="ORF">ECRASSUSDP1_LOCUS4424</name>
</gene>
<evidence type="ECO:0000313" key="4">
    <source>
        <dbReference type="Proteomes" id="UP001295684"/>
    </source>
</evidence>
<dbReference type="EMBL" id="CAMPGE010004245">
    <property type="protein sequence ID" value="CAI2363094.1"/>
    <property type="molecule type" value="Genomic_DNA"/>
</dbReference>
<organism evidence="3 4">
    <name type="scientific">Euplotes crassus</name>
    <dbReference type="NCBI Taxonomy" id="5936"/>
    <lineage>
        <taxon>Eukaryota</taxon>
        <taxon>Sar</taxon>
        <taxon>Alveolata</taxon>
        <taxon>Ciliophora</taxon>
        <taxon>Intramacronucleata</taxon>
        <taxon>Spirotrichea</taxon>
        <taxon>Hypotrichia</taxon>
        <taxon>Euplotida</taxon>
        <taxon>Euplotidae</taxon>
        <taxon>Moneuplotes</taxon>
    </lineage>
</organism>